<dbReference type="EMBL" id="CP016359">
    <property type="protein sequence ID" value="APU67608.1"/>
    <property type="molecule type" value="Genomic_DNA"/>
</dbReference>
<dbReference type="STRING" id="1229726.GRFL_0884"/>
<evidence type="ECO:0000313" key="4">
    <source>
        <dbReference type="Proteomes" id="UP000186230"/>
    </source>
</evidence>
<dbReference type="AlphaFoldDB" id="A0A1L7I1V9"/>
<dbReference type="PRINTS" id="PR01021">
    <property type="entry name" value="OMPADOMAIN"/>
</dbReference>
<dbReference type="InterPro" id="IPR006665">
    <property type="entry name" value="OmpA-like"/>
</dbReference>
<keyword evidence="2" id="KW-0472">Membrane</keyword>
<keyword evidence="3" id="KW-0449">Lipoprotein</keyword>
<dbReference type="InterPro" id="IPR036737">
    <property type="entry name" value="OmpA-like_sf"/>
</dbReference>
<gene>
    <name evidence="3" type="ORF">GRFL_0884</name>
</gene>
<evidence type="ECO:0000313" key="3">
    <source>
        <dbReference type="EMBL" id="APU67608.1"/>
    </source>
</evidence>
<dbReference type="GO" id="GO:0016020">
    <property type="term" value="C:membrane"/>
    <property type="evidence" value="ECO:0007669"/>
    <property type="project" value="UniProtKB-SubCell"/>
</dbReference>
<organism evidence="3 4">
    <name type="scientific">Christiangramia flava JLT2011</name>
    <dbReference type="NCBI Taxonomy" id="1229726"/>
    <lineage>
        <taxon>Bacteria</taxon>
        <taxon>Pseudomonadati</taxon>
        <taxon>Bacteroidota</taxon>
        <taxon>Flavobacteriia</taxon>
        <taxon>Flavobacteriales</taxon>
        <taxon>Flavobacteriaceae</taxon>
        <taxon>Christiangramia</taxon>
    </lineage>
</organism>
<dbReference type="Proteomes" id="UP000186230">
    <property type="component" value="Chromosome"/>
</dbReference>
<dbReference type="InterPro" id="IPR006664">
    <property type="entry name" value="OMP_bac"/>
</dbReference>
<dbReference type="KEGG" id="gfl:GRFL_0884"/>
<keyword evidence="4" id="KW-1185">Reference proteome</keyword>
<dbReference type="PROSITE" id="PS51123">
    <property type="entry name" value="OMPA_2"/>
    <property type="match status" value="1"/>
</dbReference>
<evidence type="ECO:0000256" key="2">
    <source>
        <dbReference type="ARBA" id="ARBA00023136"/>
    </source>
</evidence>
<evidence type="ECO:0000256" key="1">
    <source>
        <dbReference type="ARBA" id="ARBA00004370"/>
    </source>
</evidence>
<proteinExistence type="predicted"/>
<protein>
    <submittedName>
        <fullName evidence="3">Outer membrane lipoprotein omp16</fullName>
    </submittedName>
</protein>
<reference evidence="3 4" key="1">
    <citation type="submission" date="2016-07" db="EMBL/GenBank/DDBJ databases">
        <title>Multi-omics approach to identify versatile polysaccharide utilization systems of a marine flavobacterium Gramella flava.</title>
        <authorList>
            <person name="Tang K."/>
        </authorList>
    </citation>
    <scope>NUCLEOTIDE SEQUENCE [LARGE SCALE GENOMIC DNA]</scope>
    <source>
        <strain evidence="3 4">JLT2011</strain>
    </source>
</reference>
<accession>A0A1L7I1V9</accession>
<dbReference type="SUPFAM" id="SSF103088">
    <property type="entry name" value="OmpA-like"/>
    <property type="match status" value="1"/>
</dbReference>
<sequence>MQTEYPELLIEINSHTDRIGTNAYNKKLAERRVKSTYD</sequence>
<comment type="subcellular location">
    <subcellularLocation>
        <location evidence="1">Membrane</location>
    </subcellularLocation>
</comment>
<dbReference type="Gene3D" id="3.30.1330.60">
    <property type="entry name" value="OmpA-like domain"/>
    <property type="match status" value="1"/>
</dbReference>
<name>A0A1L7I1V9_9FLAO</name>